<organism evidence="1">
    <name type="scientific">Halorubrum lacusprofundi</name>
    <dbReference type="NCBI Taxonomy" id="2247"/>
    <lineage>
        <taxon>Archaea</taxon>
        <taxon>Methanobacteriati</taxon>
        <taxon>Methanobacteriota</taxon>
        <taxon>Stenosarchaea group</taxon>
        <taxon>Halobacteria</taxon>
        <taxon>Halobacteriales</taxon>
        <taxon>Haloferacaceae</taxon>
        <taxon>Halorubrum</taxon>
    </lineage>
</organism>
<dbReference type="AlphaFoldDB" id="A0A220SX68"/>
<geneLocation type="plasmid" evidence="1">
    <name>pR1SE2</name>
</geneLocation>
<reference evidence="1" key="1">
    <citation type="submission" date="2016-09" db="EMBL/GenBank/DDBJ databases">
        <title>A plasmid goes viral.</title>
        <authorList>
            <person name="Erdmann S."/>
            <person name="Tschitschko B."/>
            <person name="Cavicchioli R."/>
        </authorList>
    </citation>
    <scope>NUCLEOTIDE SEQUENCE</scope>
    <source>
        <strain evidence="1">HLS1</strain>
        <plasmid evidence="1">pR1SE2</plasmid>
    </source>
</reference>
<protein>
    <submittedName>
        <fullName evidence="1">Uncharacterized protein</fullName>
    </submittedName>
</protein>
<name>A0A220SX68_9EURY</name>
<keyword evidence="1" id="KW-0614">Plasmid</keyword>
<accession>A0A220SX68</accession>
<dbReference type="RefSeq" id="WP_143420277.1">
    <property type="nucleotide sequence ID" value="NZ_JAXGGM010000025.1"/>
</dbReference>
<sequence>MGTPNSLKTVAGTPALQITHPARKANLVEERDVETTGTRDWSKEPTYRAAVRVYAVDGHLLVVDRDRMAEHEIAELVMVAISDTDTIFRAANASVQVKGHGYMVTLPPAEDAGFRDGDTAPVIPAPNMLVIVHGKREAHNGTSELADALHTIRNEQYSQ</sequence>
<dbReference type="EMBL" id="KX906370">
    <property type="protein sequence ID" value="ASK38324.1"/>
    <property type="molecule type" value="Genomic_DNA"/>
</dbReference>
<dbReference type="OrthoDB" id="247231at2157"/>
<evidence type="ECO:0000313" key="1">
    <source>
        <dbReference type="EMBL" id="ASK38324.1"/>
    </source>
</evidence>
<proteinExistence type="predicted"/>